<keyword evidence="1" id="KW-1133">Transmembrane helix</keyword>
<dbReference type="AlphaFoldDB" id="A0A0D0P8K3"/>
<comment type="caution">
    <text evidence="2">The sequence shown here is derived from an EMBL/GenBank/DDBJ whole genome shotgun (WGS) entry which is preliminary data.</text>
</comment>
<dbReference type="Proteomes" id="UP000035100">
    <property type="component" value="Unassembled WGS sequence"/>
</dbReference>
<feature type="transmembrane region" description="Helical" evidence="1">
    <location>
        <begin position="88"/>
        <end position="105"/>
    </location>
</feature>
<dbReference type="RefSeq" id="WP_018302118.1">
    <property type="nucleotide sequence ID" value="NZ_KB902281.1"/>
</dbReference>
<dbReference type="STRING" id="1123501.Wenmar_03632"/>
<feature type="transmembrane region" description="Helical" evidence="1">
    <location>
        <begin position="197"/>
        <end position="216"/>
    </location>
</feature>
<feature type="transmembrane region" description="Helical" evidence="1">
    <location>
        <begin position="161"/>
        <end position="185"/>
    </location>
</feature>
<evidence type="ECO:0000313" key="3">
    <source>
        <dbReference type="Proteomes" id="UP000035100"/>
    </source>
</evidence>
<keyword evidence="3" id="KW-1185">Reference proteome</keyword>
<name>A0A0D0P8K3_9RHOB</name>
<accession>A0A0D0P8K3</accession>
<dbReference type="EMBL" id="AONG01000019">
    <property type="protein sequence ID" value="KIQ67901.1"/>
    <property type="molecule type" value="Genomic_DNA"/>
</dbReference>
<keyword evidence="1" id="KW-0812">Transmembrane</keyword>
<feature type="transmembrane region" description="Helical" evidence="1">
    <location>
        <begin position="57"/>
        <end position="81"/>
    </location>
</feature>
<proteinExistence type="predicted"/>
<evidence type="ECO:0008006" key="4">
    <source>
        <dbReference type="Google" id="ProtNLM"/>
    </source>
</evidence>
<protein>
    <recommendedName>
        <fullName evidence="4">TVP38/TMEM64 family membrane protein</fullName>
    </recommendedName>
</protein>
<reference evidence="2 3" key="1">
    <citation type="submission" date="2013-01" db="EMBL/GenBank/DDBJ databases">
        <authorList>
            <person name="Fiebig A."/>
            <person name="Goeker M."/>
            <person name="Klenk H.-P.P."/>
        </authorList>
    </citation>
    <scope>NUCLEOTIDE SEQUENCE [LARGE SCALE GENOMIC DNA]</scope>
    <source>
        <strain evidence="2 3">DSM 24838</strain>
    </source>
</reference>
<evidence type="ECO:0000256" key="1">
    <source>
        <dbReference type="SAM" id="Phobius"/>
    </source>
</evidence>
<organism evidence="2 3">
    <name type="scientific">Wenxinia marina DSM 24838</name>
    <dbReference type="NCBI Taxonomy" id="1123501"/>
    <lineage>
        <taxon>Bacteria</taxon>
        <taxon>Pseudomonadati</taxon>
        <taxon>Pseudomonadota</taxon>
        <taxon>Alphaproteobacteria</taxon>
        <taxon>Rhodobacterales</taxon>
        <taxon>Roseobacteraceae</taxon>
        <taxon>Wenxinia</taxon>
    </lineage>
</organism>
<evidence type="ECO:0000313" key="2">
    <source>
        <dbReference type="EMBL" id="KIQ67901.1"/>
    </source>
</evidence>
<dbReference type="eggNOG" id="ENOG5032RXP">
    <property type="taxonomic scope" value="Bacteria"/>
</dbReference>
<gene>
    <name evidence="2" type="ORF">Wenmar_03632</name>
</gene>
<keyword evidence="1" id="KW-0472">Membrane</keyword>
<dbReference type="OrthoDB" id="6369004at2"/>
<sequence length="221" mass="22811">MTGEPPSRRWLRGLIRLALVAAAVALLLAISDRAMDLAHRLESGGGAVRGTILAAGLVAYALLLAIPFVPAVEIGVSILVMRGAEMAPVAYVATVAGLMLAYLAGRYIPLPFLGRLCADLRLRRAGALIARLEALPPEARLAALGERLPRPVAALLTDWRYVTLGVLINLPGNVVLGGGGGILLIAGLSGLFRAGPVLATLLVAVLPVPAVVWVFGSGLLG</sequence>